<comment type="caution">
    <text evidence="1">The sequence shown here is derived from an EMBL/GenBank/DDBJ whole genome shotgun (WGS) entry which is preliminary data.</text>
</comment>
<keyword evidence="2" id="KW-1185">Reference proteome</keyword>
<accession>A0ABQ9HYY8</accession>
<gene>
    <name evidence="1" type="ORF">PR048_009101</name>
</gene>
<dbReference type="InterPro" id="IPR043128">
    <property type="entry name" value="Rev_trsase/Diguanyl_cyclase"/>
</dbReference>
<dbReference type="InterPro" id="IPR043502">
    <property type="entry name" value="DNA/RNA_pol_sf"/>
</dbReference>
<dbReference type="Gene3D" id="3.30.70.270">
    <property type="match status" value="1"/>
</dbReference>
<reference evidence="1 2" key="1">
    <citation type="submission" date="2023-02" db="EMBL/GenBank/DDBJ databases">
        <title>LHISI_Scaffold_Assembly.</title>
        <authorList>
            <person name="Stuart O.P."/>
            <person name="Cleave R."/>
            <person name="Magrath M.J.L."/>
            <person name="Mikheyev A.S."/>
        </authorList>
    </citation>
    <scope>NUCLEOTIDE SEQUENCE [LARGE SCALE GENOMIC DNA]</scope>
    <source>
        <strain evidence="1">Daus_M_001</strain>
        <tissue evidence="1">Leg muscle</tissue>
    </source>
</reference>
<protein>
    <submittedName>
        <fullName evidence="1">Uncharacterized protein</fullName>
    </submittedName>
</protein>
<dbReference type="Proteomes" id="UP001159363">
    <property type="component" value="Chromosome 3"/>
</dbReference>
<dbReference type="EMBL" id="JARBHB010000003">
    <property type="protein sequence ID" value="KAJ8889601.1"/>
    <property type="molecule type" value="Genomic_DNA"/>
</dbReference>
<organism evidence="1 2">
    <name type="scientific">Dryococelus australis</name>
    <dbReference type="NCBI Taxonomy" id="614101"/>
    <lineage>
        <taxon>Eukaryota</taxon>
        <taxon>Metazoa</taxon>
        <taxon>Ecdysozoa</taxon>
        <taxon>Arthropoda</taxon>
        <taxon>Hexapoda</taxon>
        <taxon>Insecta</taxon>
        <taxon>Pterygota</taxon>
        <taxon>Neoptera</taxon>
        <taxon>Polyneoptera</taxon>
        <taxon>Phasmatodea</taxon>
        <taxon>Verophasmatodea</taxon>
        <taxon>Anareolatae</taxon>
        <taxon>Phasmatidae</taxon>
        <taxon>Eurycanthinae</taxon>
        <taxon>Dryococelus</taxon>
    </lineage>
</organism>
<dbReference type="PANTHER" id="PTHR37984">
    <property type="entry name" value="PROTEIN CBG26694"/>
    <property type="match status" value="1"/>
</dbReference>
<proteinExistence type="predicted"/>
<evidence type="ECO:0000313" key="2">
    <source>
        <dbReference type="Proteomes" id="UP001159363"/>
    </source>
</evidence>
<dbReference type="SUPFAM" id="SSF56672">
    <property type="entry name" value="DNA/RNA polymerases"/>
    <property type="match status" value="1"/>
</dbReference>
<name>A0ABQ9HYY8_9NEOP</name>
<evidence type="ECO:0000313" key="1">
    <source>
        <dbReference type="EMBL" id="KAJ8889601.1"/>
    </source>
</evidence>
<dbReference type="InterPro" id="IPR050951">
    <property type="entry name" value="Retrovirus_Pol_polyprotein"/>
</dbReference>
<sequence>MTCNLSKSYFGKSSIDYLGHIVSPDGNFPQQNSIRAIEEGDEPTNMRQLQRYLSLCNRLHDFVSNIVQHMAPLHPFLEKDTRWRWGLEHRQAFNNLKASEH</sequence>
<dbReference type="PANTHER" id="PTHR37984:SF5">
    <property type="entry name" value="PROTEIN NYNRIN-LIKE"/>
    <property type="match status" value="1"/>
</dbReference>